<evidence type="ECO:0000313" key="2">
    <source>
        <dbReference type="EMBL" id="VEL26581.1"/>
    </source>
</evidence>
<feature type="compositionally biased region" description="Low complexity" evidence="1">
    <location>
        <begin position="98"/>
        <end position="107"/>
    </location>
</feature>
<organism evidence="2 3">
    <name type="scientific">Protopolystoma xenopodis</name>
    <dbReference type="NCBI Taxonomy" id="117903"/>
    <lineage>
        <taxon>Eukaryota</taxon>
        <taxon>Metazoa</taxon>
        <taxon>Spiralia</taxon>
        <taxon>Lophotrochozoa</taxon>
        <taxon>Platyhelminthes</taxon>
        <taxon>Monogenea</taxon>
        <taxon>Polyopisthocotylea</taxon>
        <taxon>Polystomatidea</taxon>
        <taxon>Polystomatidae</taxon>
        <taxon>Protopolystoma</taxon>
    </lineage>
</organism>
<dbReference type="EMBL" id="CAAALY010081267">
    <property type="protein sequence ID" value="VEL26581.1"/>
    <property type="molecule type" value="Genomic_DNA"/>
</dbReference>
<name>A0A3S5FEN7_9PLAT</name>
<comment type="caution">
    <text evidence="2">The sequence shown here is derived from an EMBL/GenBank/DDBJ whole genome shotgun (WGS) entry which is preliminary data.</text>
</comment>
<accession>A0A3S5FEN7</accession>
<evidence type="ECO:0000256" key="1">
    <source>
        <dbReference type="SAM" id="MobiDB-lite"/>
    </source>
</evidence>
<protein>
    <submittedName>
        <fullName evidence="2">Uncharacterized protein</fullName>
    </submittedName>
</protein>
<evidence type="ECO:0000313" key="3">
    <source>
        <dbReference type="Proteomes" id="UP000784294"/>
    </source>
</evidence>
<feature type="compositionally biased region" description="Polar residues" evidence="1">
    <location>
        <begin position="59"/>
        <end position="86"/>
    </location>
</feature>
<proteinExistence type="predicted"/>
<dbReference type="Proteomes" id="UP000784294">
    <property type="component" value="Unassembled WGS sequence"/>
</dbReference>
<gene>
    <name evidence="2" type="ORF">PXEA_LOCUS20021</name>
</gene>
<dbReference type="AlphaFoldDB" id="A0A3S5FEN7"/>
<keyword evidence="3" id="KW-1185">Reference proteome</keyword>
<feature type="region of interest" description="Disordered" evidence="1">
    <location>
        <begin position="33"/>
        <end position="173"/>
    </location>
</feature>
<feature type="compositionally biased region" description="Polar residues" evidence="1">
    <location>
        <begin position="108"/>
        <end position="117"/>
    </location>
</feature>
<reference evidence="2" key="1">
    <citation type="submission" date="2018-11" db="EMBL/GenBank/DDBJ databases">
        <authorList>
            <consortium name="Pathogen Informatics"/>
        </authorList>
    </citation>
    <scope>NUCLEOTIDE SEQUENCE</scope>
</reference>
<sequence length="173" mass="18020">MNATLQTAPTMVWPSSQLVPLLHPSTPTLMTTELSATTPVCSSVPRRRPTGNGPGPGSVTGSQSTSAIPGRHFSQSPLSATESLSGLGTKPSGHYQQKHQQQQLRSQNASSPCSRSSMAGAVANAGDLEAPSRTGNRSVAEAIGQRLVSPSRPLPVAQGSLEQNEVDRLEVSQ</sequence>